<accession>A0A6P8AZV7</accession>
<organism evidence="2 3">
    <name type="scientific">Pyricularia grisea</name>
    <name type="common">Crabgrass-specific blast fungus</name>
    <name type="synonym">Magnaporthe grisea</name>
    <dbReference type="NCBI Taxonomy" id="148305"/>
    <lineage>
        <taxon>Eukaryota</taxon>
        <taxon>Fungi</taxon>
        <taxon>Dikarya</taxon>
        <taxon>Ascomycota</taxon>
        <taxon>Pezizomycotina</taxon>
        <taxon>Sordariomycetes</taxon>
        <taxon>Sordariomycetidae</taxon>
        <taxon>Magnaporthales</taxon>
        <taxon>Pyriculariaceae</taxon>
        <taxon>Pyricularia</taxon>
    </lineage>
</organism>
<dbReference type="GeneID" id="41965023"/>
<evidence type="ECO:0000313" key="2">
    <source>
        <dbReference type="Proteomes" id="UP000515153"/>
    </source>
</evidence>
<dbReference type="Proteomes" id="UP000515153">
    <property type="component" value="Chromosome VII"/>
</dbReference>
<dbReference type="AlphaFoldDB" id="A0A6P8AZV7"/>
<keyword evidence="1" id="KW-0732">Signal</keyword>
<keyword evidence="2" id="KW-1185">Reference proteome</keyword>
<reference evidence="2 3" key="1">
    <citation type="journal article" date="2019" name="Mol. Biol. Evol.">
        <title>Blast fungal genomes show frequent chromosomal changes, gene gains and losses, and effector gene turnover.</title>
        <authorList>
            <person name="Gomez Luciano L.B."/>
            <person name="Jason Tsai I."/>
            <person name="Chuma I."/>
            <person name="Tosa Y."/>
            <person name="Chen Y.H."/>
            <person name="Li J.Y."/>
            <person name="Li M.Y."/>
            <person name="Jade Lu M.Y."/>
            <person name="Nakayashiki H."/>
            <person name="Li W.H."/>
        </authorList>
    </citation>
    <scope>NUCLEOTIDE SEQUENCE [LARGE SCALE GENOMIC DNA]</scope>
    <source>
        <strain evidence="2 3">NI907</strain>
    </source>
</reference>
<evidence type="ECO:0000256" key="1">
    <source>
        <dbReference type="SAM" id="SignalP"/>
    </source>
</evidence>
<feature type="signal peptide" evidence="1">
    <location>
        <begin position="1"/>
        <end position="21"/>
    </location>
</feature>
<dbReference type="KEGG" id="pgri:PgNI_10139"/>
<reference evidence="3" key="2">
    <citation type="submission" date="2019-10" db="EMBL/GenBank/DDBJ databases">
        <authorList>
            <consortium name="NCBI Genome Project"/>
        </authorList>
    </citation>
    <scope>NUCLEOTIDE SEQUENCE</scope>
    <source>
        <strain evidence="3">NI907</strain>
    </source>
</reference>
<protein>
    <submittedName>
        <fullName evidence="3">Uncharacterized protein</fullName>
    </submittedName>
</protein>
<gene>
    <name evidence="3" type="ORF">PgNI_10139</name>
</gene>
<reference evidence="3" key="3">
    <citation type="submission" date="2025-08" db="UniProtKB">
        <authorList>
            <consortium name="RefSeq"/>
        </authorList>
    </citation>
    <scope>IDENTIFICATION</scope>
    <source>
        <strain evidence="3">NI907</strain>
    </source>
</reference>
<feature type="chain" id="PRO_5027803765" evidence="1">
    <location>
        <begin position="22"/>
        <end position="102"/>
    </location>
</feature>
<dbReference type="RefSeq" id="XP_030980435.1">
    <property type="nucleotide sequence ID" value="XM_031130115.1"/>
</dbReference>
<sequence length="102" mass="10620">MQLPSAIIAILLTFAVPLATATPSPGYGTPGVIGKINREATADIKARSAPLVAPTDVERELPVMIAARSPGSQTAARLYARGMGKIARRGRVILPPAMEGML</sequence>
<dbReference type="OrthoDB" id="5234203at2759"/>
<proteinExistence type="predicted"/>
<evidence type="ECO:0000313" key="3">
    <source>
        <dbReference type="RefSeq" id="XP_030980435.1"/>
    </source>
</evidence>
<name>A0A6P8AZV7_PYRGI</name>